<dbReference type="eggNOG" id="ENOG5033B8I">
    <property type="taxonomic scope" value="Bacteria"/>
</dbReference>
<evidence type="ECO:0000313" key="2">
    <source>
        <dbReference type="Proteomes" id="UP000003052"/>
    </source>
</evidence>
<accession>E7RFW8</accession>
<sequence>MKGILDRIEDDRYAVILVEEEEGLELILPVNRLPAGSQVNSWFTIDSENGQLAVTLDHKTSFIKDRQAEELIARLRKKKTRSRFKRE</sequence>
<evidence type="ECO:0000313" key="1">
    <source>
        <dbReference type="EMBL" id="EGA90105.1"/>
    </source>
</evidence>
<name>E7RFW8_9BACL</name>
<dbReference type="OrthoDB" id="2366034at2"/>
<evidence type="ECO:0008006" key="3">
    <source>
        <dbReference type="Google" id="ProtNLM"/>
    </source>
</evidence>
<proteinExistence type="predicted"/>
<dbReference type="AlphaFoldDB" id="E7RFW8"/>
<gene>
    <name evidence="1" type="ORF">GPDM_06990</name>
</gene>
<dbReference type="EMBL" id="AEPB01000023">
    <property type="protein sequence ID" value="EGA90105.1"/>
    <property type="molecule type" value="Genomic_DNA"/>
</dbReference>
<reference evidence="1 2" key="1">
    <citation type="journal article" date="2011" name="J. Bacteriol.">
        <title>The Draft Genome of Planococcus donghaensis MPA1U2 Reveals Nonsporulation Pathways Controlled by a Conserved Spo0A Regulon.</title>
        <authorList>
            <person name="Pearson M.D."/>
            <person name="Noller H.F."/>
        </authorList>
    </citation>
    <scope>NUCLEOTIDE SEQUENCE [LARGE SCALE GENOMIC DNA]</scope>
    <source>
        <strain evidence="1 2">MPA1U2</strain>
    </source>
</reference>
<organism evidence="1 2">
    <name type="scientific">Planococcus donghaensis MPA1U2</name>
    <dbReference type="NCBI Taxonomy" id="933115"/>
    <lineage>
        <taxon>Bacteria</taxon>
        <taxon>Bacillati</taxon>
        <taxon>Bacillota</taxon>
        <taxon>Bacilli</taxon>
        <taxon>Bacillales</taxon>
        <taxon>Caryophanaceae</taxon>
        <taxon>Planococcus</taxon>
    </lineage>
</organism>
<comment type="caution">
    <text evidence="1">The sequence shown here is derived from an EMBL/GenBank/DDBJ whole genome shotgun (WGS) entry which is preliminary data.</text>
</comment>
<protein>
    <recommendedName>
        <fullName evidence="3">DUF3006 domain-containing protein</fullName>
    </recommendedName>
</protein>
<dbReference type="Pfam" id="PF11213">
    <property type="entry name" value="DUF3006"/>
    <property type="match status" value="1"/>
</dbReference>
<dbReference type="InterPro" id="IPR021377">
    <property type="entry name" value="DUF3006"/>
</dbReference>
<dbReference type="Proteomes" id="UP000003052">
    <property type="component" value="Unassembled WGS sequence"/>
</dbReference>